<dbReference type="PaxDb" id="4097-A0A1S3X3U6"/>
<dbReference type="GO" id="GO:0016746">
    <property type="term" value="F:acyltransferase activity"/>
    <property type="evidence" value="ECO:0007669"/>
    <property type="project" value="UniProtKB-KW"/>
</dbReference>
<dbReference type="RefSeq" id="XP_016434599.1">
    <property type="nucleotide sequence ID" value="XM_016579113.1"/>
</dbReference>
<organism evidence="4 5">
    <name type="scientific">Nicotiana tabacum</name>
    <name type="common">Common tobacco</name>
    <dbReference type="NCBI Taxonomy" id="4097"/>
    <lineage>
        <taxon>Eukaryota</taxon>
        <taxon>Viridiplantae</taxon>
        <taxon>Streptophyta</taxon>
        <taxon>Embryophyta</taxon>
        <taxon>Tracheophyta</taxon>
        <taxon>Spermatophyta</taxon>
        <taxon>Magnoliopsida</taxon>
        <taxon>eudicotyledons</taxon>
        <taxon>Gunneridae</taxon>
        <taxon>Pentapetalae</taxon>
        <taxon>asterids</taxon>
        <taxon>lamiids</taxon>
        <taxon>Solanales</taxon>
        <taxon>Solanaceae</taxon>
        <taxon>Nicotianoideae</taxon>
        <taxon>Nicotianeae</taxon>
        <taxon>Nicotiana</taxon>
    </lineage>
</organism>
<dbReference type="AlphaFoldDB" id="A0A1S3X3U6"/>
<dbReference type="Proteomes" id="UP000790787">
    <property type="component" value="Chromosome 24"/>
</dbReference>
<accession>A0A1S3X3U6</accession>
<evidence type="ECO:0000313" key="4">
    <source>
        <dbReference type="Proteomes" id="UP000790787"/>
    </source>
</evidence>
<dbReference type="RefSeq" id="XP_016434599.1">
    <property type="nucleotide sequence ID" value="XM_016579113.2"/>
</dbReference>
<dbReference type="GeneID" id="107760962"/>
<dbReference type="SMR" id="A0A1S3X3U6"/>
<dbReference type="Pfam" id="PF02458">
    <property type="entry name" value="Transferase"/>
    <property type="match status" value="1"/>
</dbReference>
<keyword evidence="3" id="KW-0012">Acyltransferase</keyword>
<keyword evidence="4" id="KW-1185">Reference proteome</keyword>
<dbReference type="KEGG" id="nta:107760962"/>
<name>A0A1S3X3U6_TOBAC</name>
<gene>
    <name evidence="5" type="primary">LOC107760962</name>
</gene>
<dbReference type="InterPro" id="IPR023213">
    <property type="entry name" value="CAT-like_dom_sf"/>
</dbReference>
<dbReference type="OrthoDB" id="1932220at2759"/>
<evidence type="ECO:0000256" key="1">
    <source>
        <dbReference type="ARBA" id="ARBA00009861"/>
    </source>
</evidence>
<reference evidence="5" key="2">
    <citation type="submission" date="2025-08" db="UniProtKB">
        <authorList>
            <consortium name="RefSeq"/>
        </authorList>
    </citation>
    <scope>IDENTIFICATION</scope>
    <source>
        <tissue evidence="5">Leaf</tissue>
    </source>
</reference>
<dbReference type="PANTHER" id="PTHR31623:SF123">
    <property type="entry name" value="VINORINE SYNTHASE-LIKE"/>
    <property type="match status" value="1"/>
</dbReference>
<evidence type="ECO:0000256" key="3">
    <source>
        <dbReference type="ARBA" id="ARBA00023315"/>
    </source>
</evidence>
<protein>
    <submittedName>
        <fullName evidence="5">Stemmadenine O-acetyltransferase-like</fullName>
    </submittedName>
    <submittedName>
        <fullName evidence="5">Vinorine synthase-like</fullName>
    </submittedName>
</protein>
<dbReference type="PANTHER" id="PTHR31623">
    <property type="entry name" value="F21J9.9"/>
    <property type="match status" value="1"/>
</dbReference>
<dbReference type="Gene3D" id="3.30.559.10">
    <property type="entry name" value="Chloramphenicol acetyltransferase-like domain"/>
    <property type="match status" value="2"/>
</dbReference>
<comment type="similarity">
    <text evidence="1">Belongs to the plant acyltransferase family.</text>
</comment>
<sequence length="443" mass="49510">MEKKIEVVSMELITPLFPTPNHLRCFEFSFLDQMAIPTVFAPLVLFYPPPSSNGDESYSNLEQARVILNSSRLLVLKKSLSEILARFYPFAGRIKNNSIECNDDGMPFYEAFARNYQFEDVLQNPDVAKHFFPIVEGSSILHNPLHVQVTMFECGGMAIGMCASHKIADGATLCTFANAWAIAARGSSPDCMVPEFIAAAKFLPPPIPYVSNGPNYKWMFEFAKCFLNDERVTKLFAFDASTIASLKAKVVCNSVQVPTRVEVVSAVLWKCAMAASGLDRRSSKLIHNVNIRRRFVPPLPDHCIGNAVAVAVATACNHDDTELSTLVTRIRKSLSELSSKYEDKQSRDQAILSLLYEYIELPEAHIRGEIALQISSLCGYKFYDIDFGWGKPSWFSVIQTATRNLVVLMDSRDSGGIDAWICLKDKDIMSVFEHELKALLAFN</sequence>
<dbReference type="OMA" id="MRDSATI"/>
<evidence type="ECO:0000256" key="2">
    <source>
        <dbReference type="ARBA" id="ARBA00022679"/>
    </source>
</evidence>
<reference evidence="4" key="1">
    <citation type="journal article" date="2014" name="Nat. Commun.">
        <title>The tobacco genome sequence and its comparison with those of tomato and potato.</title>
        <authorList>
            <person name="Sierro N."/>
            <person name="Battey J.N."/>
            <person name="Ouadi S."/>
            <person name="Bakaher N."/>
            <person name="Bovet L."/>
            <person name="Willig A."/>
            <person name="Goepfert S."/>
            <person name="Peitsch M.C."/>
            <person name="Ivanov N.V."/>
        </authorList>
    </citation>
    <scope>NUCLEOTIDE SEQUENCE [LARGE SCALE GENOMIC DNA]</scope>
</reference>
<proteinExistence type="inferred from homology"/>
<keyword evidence="2" id="KW-0808">Transferase</keyword>
<evidence type="ECO:0000313" key="5">
    <source>
        <dbReference type="RefSeq" id="XP_016434599.1"/>
    </source>
</evidence>